<feature type="non-terminal residue" evidence="2">
    <location>
        <position position="305"/>
    </location>
</feature>
<reference evidence="2" key="1">
    <citation type="submission" date="2015-12" db="EMBL/GenBank/DDBJ databases">
        <title>De novo transcriptome assembly of four potential Pierce s Disease insect vectors from Arizona vineyards.</title>
        <authorList>
            <person name="Tassone E.E."/>
        </authorList>
    </citation>
    <scope>NUCLEOTIDE SEQUENCE</scope>
</reference>
<sequence>MFVLKLVVVGVFFLTKVLGNSNGQAFKPPSLAYGDVKHGFKPFWHSIAYDKIETINKKKYLRVVDKVNKDSHWFEVVMVDKVPTTRDQLTRTLYMVYTDANKKIHVGKLYHDGKGKNFVVENYASPTKWSLVTGDGKGRITLTDYKKESGIKSLTRYKEVPVVLATDNFGNQLFQSNEGSEIFTFPIFKDSVTGLPFVYDALTGDGLLVQSKSDDLTLYNLEYDSTKNYRAVDFLHGTKLYTGVDSNGNVVLSKKKVLSARVKSIPLKNTICQNLLKGVVSRKFDQSIVTNAKGKSFVMSEDKLL</sequence>
<feature type="chain" id="PRO_5008580401" description="Dipeptidylpeptidase IV N-terminal domain-containing protein" evidence="1">
    <location>
        <begin position="20"/>
        <end position="305"/>
    </location>
</feature>
<protein>
    <recommendedName>
        <fullName evidence="3">Dipeptidylpeptidase IV N-terminal domain-containing protein</fullName>
    </recommendedName>
</protein>
<accession>A0A1B6CHH4</accession>
<proteinExistence type="predicted"/>
<gene>
    <name evidence="2" type="ORF">g.35278</name>
</gene>
<organism evidence="2">
    <name type="scientific">Clastoptera arizonana</name>
    <name type="common">Arizona spittle bug</name>
    <dbReference type="NCBI Taxonomy" id="38151"/>
    <lineage>
        <taxon>Eukaryota</taxon>
        <taxon>Metazoa</taxon>
        <taxon>Ecdysozoa</taxon>
        <taxon>Arthropoda</taxon>
        <taxon>Hexapoda</taxon>
        <taxon>Insecta</taxon>
        <taxon>Pterygota</taxon>
        <taxon>Neoptera</taxon>
        <taxon>Paraneoptera</taxon>
        <taxon>Hemiptera</taxon>
        <taxon>Auchenorrhyncha</taxon>
        <taxon>Cercopoidea</taxon>
        <taxon>Clastopteridae</taxon>
        <taxon>Clastoptera</taxon>
    </lineage>
</organism>
<evidence type="ECO:0000256" key="1">
    <source>
        <dbReference type="SAM" id="SignalP"/>
    </source>
</evidence>
<name>A0A1B6CHH4_9HEMI</name>
<feature type="signal peptide" evidence="1">
    <location>
        <begin position="1"/>
        <end position="19"/>
    </location>
</feature>
<keyword evidence="1" id="KW-0732">Signal</keyword>
<dbReference type="EMBL" id="GEDC01024384">
    <property type="protein sequence ID" value="JAS12914.1"/>
    <property type="molecule type" value="Transcribed_RNA"/>
</dbReference>
<evidence type="ECO:0008006" key="3">
    <source>
        <dbReference type="Google" id="ProtNLM"/>
    </source>
</evidence>
<dbReference type="AlphaFoldDB" id="A0A1B6CHH4"/>
<evidence type="ECO:0000313" key="2">
    <source>
        <dbReference type="EMBL" id="JAS12914.1"/>
    </source>
</evidence>